<feature type="domain" description="4'-phosphopantetheinyl transferase" evidence="9">
    <location>
        <begin position="172"/>
        <end position="271"/>
    </location>
</feature>
<dbReference type="SUPFAM" id="SSF56214">
    <property type="entry name" value="4'-phosphopantetheinyl transferase"/>
    <property type="match status" value="1"/>
</dbReference>
<reference evidence="10" key="1">
    <citation type="submission" date="2023-06" db="EMBL/GenBank/DDBJ databases">
        <title>Genome-scale phylogeny and comparative genomics of the fungal order Sordariales.</title>
        <authorList>
            <consortium name="Lawrence Berkeley National Laboratory"/>
            <person name="Hensen N."/>
            <person name="Bonometti L."/>
            <person name="Westerberg I."/>
            <person name="Brannstrom I.O."/>
            <person name="Guillou S."/>
            <person name="Cros-Aarteil S."/>
            <person name="Calhoun S."/>
            <person name="Haridas S."/>
            <person name="Kuo A."/>
            <person name="Mondo S."/>
            <person name="Pangilinan J."/>
            <person name="Riley R."/>
            <person name="Labutti K."/>
            <person name="Andreopoulos B."/>
            <person name="Lipzen A."/>
            <person name="Chen C."/>
            <person name="Yanf M."/>
            <person name="Daum C."/>
            <person name="Ng V."/>
            <person name="Clum A."/>
            <person name="Steindorff A."/>
            <person name="Ohm R."/>
            <person name="Martin F."/>
            <person name="Silar P."/>
            <person name="Natvig D."/>
            <person name="Lalanne C."/>
            <person name="Gautier V."/>
            <person name="Ament-Velasquez S.L."/>
            <person name="Kruys A."/>
            <person name="Hutchinson M.I."/>
            <person name="Powell A.J."/>
            <person name="Barry K."/>
            <person name="Miller A.N."/>
            <person name="Grigoriev I.V."/>
            <person name="Debuchy R."/>
            <person name="Gladieux P."/>
            <person name="Thoren M.H."/>
            <person name="Johannesson H."/>
        </authorList>
    </citation>
    <scope>NUCLEOTIDE SEQUENCE</scope>
    <source>
        <strain evidence="10">SMH2532-1</strain>
    </source>
</reference>
<dbReference type="InterPro" id="IPR008278">
    <property type="entry name" value="4-PPantetheinyl_Trfase_dom"/>
</dbReference>
<keyword evidence="1" id="KW-0444">Lipid biosynthesis</keyword>
<accession>A0AA39Y5X3</accession>
<evidence type="ECO:0000256" key="4">
    <source>
        <dbReference type="ARBA" id="ARBA00022832"/>
    </source>
</evidence>
<evidence type="ECO:0000256" key="1">
    <source>
        <dbReference type="ARBA" id="ARBA00022516"/>
    </source>
</evidence>
<keyword evidence="6" id="KW-0443">Lipid metabolism</keyword>
<dbReference type="InterPro" id="IPR002582">
    <property type="entry name" value="ACPS"/>
</dbReference>
<evidence type="ECO:0000256" key="6">
    <source>
        <dbReference type="ARBA" id="ARBA00023098"/>
    </source>
</evidence>
<comment type="caution">
    <text evidence="10">The sequence shown here is derived from an EMBL/GenBank/DDBJ whole genome shotgun (WGS) entry which is preliminary data.</text>
</comment>
<dbReference type="Proteomes" id="UP001174936">
    <property type="component" value="Unassembled WGS sequence"/>
</dbReference>
<feature type="compositionally biased region" description="Basic and acidic residues" evidence="8">
    <location>
        <begin position="117"/>
        <end position="128"/>
    </location>
</feature>
<dbReference type="GO" id="GO:0006633">
    <property type="term" value="P:fatty acid biosynthetic process"/>
    <property type="evidence" value="ECO:0007669"/>
    <property type="project" value="UniProtKB-KW"/>
</dbReference>
<dbReference type="AlphaFoldDB" id="A0AA39Y5X3"/>
<dbReference type="NCBIfam" id="TIGR00556">
    <property type="entry name" value="pantethn_trn"/>
    <property type="match status" value="1"/>
</dbReference>
<evidence type="ECO:0000313" key="10">
    <source>
        <dbReference type="EMBL" id="KAK0645641.1"/>
    </source>
</evidence>
<protein>
    <recommendedName>
        <fullName evidence="9">4'-phosphopantetheinyl transferase domain-containing protein</fullName>
    </recommendedName>
</protein>
<gene>
    <name evidence="10" type="ORF">B0T16DRAFT_492756</name>
</gene>
<keyword evidence="5" id="KW-0460">Magnesium</keyword>
<dbReference type="EMBL" id="JAULSV010000004">
    <property type="protein sequence ID" value="KAK0645641.1"/>
    <property type="molecule type" value="Genomic_DNA"/>
</dbReference>
<proteinExistence type="inferred from homology"/>
<feature type="compositionally biased region" description="Basic and acidic residues" evidence="8">
    <location>
        <begin position="57"/>
        <end position="80"/>
    </location>
</feature>
<evidence type="ECO:0000256" key="3">
    <source>
        <dbReference type="ARBA" id="ARBA00022723"/>
    </source>
</evidence>
<evidence type="ECO:0000313" key="11">
    <source>
        <dbReference type="Proteomes" id="UP001174936"/>
    </source>
</evidence>
<evidence type="ECO:0000256" key="8">
    <source>
        <dbReference type="SAM" id="MobiDB-lite"/>
    </source>
</evidence>
<keyword evidence="4" id="KW-0276">Fatty acid metabolism</keyword>
<evidence type="ECO:0000256" key="7">
    <source>
        <dbReference type="ARBA" id="ARBA00023160"/>
    </source>
</evidence>
<dbReference type="InterPro" id="IPR037143">
    <property type="entry name" value="4-PPantetheinyl_Trfase_dom_sf"/>
</dbReference>
<keyword evidence="11" id="KW-1185">Reference proteome</keyword>
<keyword evidence="2" id="KW-0808">Transferase</keyword>
<dbReference type="InterPro" id="IPR004568">
    <property type="entry name" value="Ppantetheine-prot_Trfase_dom"/>
</dbReference>
<sequence length="318" mass="35091">MFRTRPLKRVLDRLFKPLHKSQRSAVKRAAALAKKESQTPPVRRRAEGQSDSQFESESSKKEGLEQHGAKERNPISERFTKIPKGYNAAEEKEVLSRIRSKTNHTGIRPPDPFPFPHVKDSGNRRLDRTSQPPETPTAAEHQPPDAAEIHQTVTSALASRAVTPFPFPNLQLGTDIVRISRIQTLLDGDFGQKFLKRILTEGEALDIWKAKPENNGSMTPDDWTAFTHEMKTRAGTVAGRFAVKEAVIKAHWGVNGGRGVTFHDVVVVKERGVGAGTGPPRAFVRGEGGRWREVRVSISHDGEYATAVCMGVVGEGGV</sequence>
<feature type="region of interest" description="Disordered" evidence="8">
    <location>
        <begin position="20"/>
        <end position="84"/>
    </location>
</feature>
<keyword evidence="7" id="KW-0275">Fatty acid biosynthesis</keyword>
<dbReference type="Pfam" id="PF01648">
    <property type="entry name" value="ACPS"/>
    <property type="match status" value="1"/>
</dbReference>
<dbReference type="GO" id="GO:0008897">
    <property type="term" value="F:holo-[acyl-carrier-protein] synthase activity"/>
    <property type="evidence" value="ECO:0007669"/>
    <property type="project" value="InterPro"/>
</dbReference>
<feature type="region of interest" description="Disordered" evidence="8">
    <location>
        <begin position="101"/>
        <end position="145"/>
    </location>
</feature>
<evidence type="ECO:0000256" key="5">
    <source>
        <dbReference type="ARBA" id="ARBA00022842"/>
    </source>
</evidence>
<dbReference type="GO" id="GO:0000287">
    <property type="term" value="F:magnesium ion binding"/>
    <property type="evidence" value="ECO:0007669"/>
    <property type="project" value="InterPro"/>
</dbReference>
<keyword evidence="3" id="KW-0479">Metal-binding</keyword>
<evidence type="ECO:0000259" key="9">
    <source>
        <dbReference type="Pfam" id="PF01648"/>
    </source>
</evidence>
<evidence type="ECO:0000256" key="2">
    <source>
        <dbReference type="ARBA" id="ARBA00022679"/>
    </source>
</evidence>
<organism evidence="10 11">
    <name type="scientific">Cercophora newfieldiana</name>
    <dbReference type="NCBI Taxonomy" id="92897"/>
    <lineage>
        <taxon>Eukaryota</taxon>
        <taxon>Fungi</taxon>
        <taxon>Dikarya</taxon>
        <taxon>Ascomycota</taxon>
        <taxon>Pezizomycotina</taxon>
        <taxon>Sordariomycetes</taxon>
        <taxon>Sordariomycetidae</taxon>
        <taxon>Sordariales</taxon>
        <taxon>Lasiosphaeriaceae</taxon>
        <taxon>Cercophora</taxon>
    </lineage>
</organism>
<dbReference type="Gene3D" id="3.90.470.20">
    <property type="entry name" value="4'-phosphopantetheinyl transferase domain"/>
    <property type="match status" value="1"/>
</dbReference>
<name>A0AA39Y5X3_9PEZI</name>
<dbReference type="HAMAP" id="MF_00101">
    <property type="entry name" value="AcpS"/>
    <property type="match status" value="1"/>
</dbReference>